<evidence type="ECO:0000259" key="14">
    <source>
        <dbReference type="Pfam" id="PF13462"/>
    </source>
</evidence>
<keyword evidence="3 12" id="KW-0813">Transport</keyword>
<evidence type="ECO:0000313" key="15">
    <source>
        <dbReference type="EMBL" id="AYF98024.1"/>
    </source>
</evidence>
<evidence type="ECO:0000256" key="7">
    <source>
        <dbReference type="ARBA" id="ARBA00022989"/>
    </source>
</evidence>
<dbReference type="InterPro" id="IPR023171">
    <property type="entry name" value="Na/H_antiporter_dom_sf"/>
</dbReference>
<keyword evidence="10 12" id="KW-0472">Membrane</keyword>
<dbReference type="NCBIfam" id="TIGR00773">
    <property type="entry name" value="NhaA"/>
    <property type="match status" value="1"/>
</dbReference>
<dbReference type="SUPFAM" id="SSF52833">
    <property type="entry name" value="Thioredoxin-like"/>
    <property type="match status" value="1"/>
</dbReference>
<organism evidence="15 16">
    <name type="scientific">Protaetiibacter intestinalis</name>
    <dbReference type="NCBI Taxonomy" id="2419774"/>
    <lineage>
        <taxon>Bacteria</taxon>
        <taxon>Bacillati</taxon>
        <taxon>Actinomycetota</taxon>
        <taxon>Actinomycetes</taxon>
        <taxon>Micrococcales</taxon>
        <taxon>Microbacteriaceae</taxon>
        <taxon>Protaetiibacter</taxon>
    </lineage>
</organism>
<comment type="function">
    <text evidence="12">Na(+)/H(+) antiporter that extrudes sodium in exchange for external protons.</text>
</comment>
<evidence type="ECO:0000256" key="4">
    <source>
        <dbReference type="ARBA" id="ARBA00022449"/>
    </source>
</evidence>
<dbReference type="InterPro" id="IPR036249">
    <property type="entry name" value="Thioredoxin-like_sf"/>
</dbReference>
<proteinExistence type="inferred from homology"/>
<keyword evidence="7 12" id="KW-1133">Transmembrane helix</keyword>
<evidence type="ECO:0000256" key="11">
    <source>
        <dbReference type="ARBA" id="ARBA00023201"/>
    </source>
</evidence>
<reference evidence="16" key="1">
    <citation type="submission" date="2018-09" db="EMBL/GenBank/DDBJ databases">
        <title>Genome sequencing of strain 2DFWR-13.</title>
        <authorList>
            <person name="Heo J."/>
            <person name="Kim S.-J."/>
            <person name="Kwon S.-W."/>
        </authorList>
    </citation>
    <scope>NUCLEOTIDE SEQUENCE [LARGE SCALE GENOMIC DNA]</scope>
    <source>
        <strain evidence="16">2DFWR-13</strain>
    </source>
</reference>
<evidence type="ECO:0000256" key="9">
    <source>
        <dbReference type="ARBA" id="ARBA00023065"/>
    </source>
</evidence>
<sequence length="626" mass="67067">MTELITRIRRSPVALRGAVVLIAATLVALTWANLPGEGYASFWHLPLGFEVGGYTFRLDLRHWINDAVMALFFAHVTLEVRRELELGELRDWRRASVPVVAAVAGLVIPALVFLAVTWGTEAVHGWGVVVSTDTAFVLGMLALVGRGMPPQLRVFLVTLAVADDVGALAVIAFAYTDHFDPFPLLLAAAGLAAIGVMRLCGVWRGTLYLIPSIVVWVGFLLSGVHATLAGVAIALLLPIFSARSADVRHAQDHVRAFQLAPSAGSARTAEESLARTISVNERAHRALTPYVTWLILPLFALANAGVRITPETLAEAAGSRLTWGIVLGLVVGKIVAISLASWIMLRARPDALGDAVRMPHVFAVSVLAGMGFTISLFVTELAFADPGQVSSAQIGVLAATLLAAVLGAVVFGILGRRERSHAPDRARLSPAFDAHRDRVIGDADAALVTVVEYGGYASPFAAASHEMRSEMSRRFGTDVAYAFRHLPSSEPLERHAALANEAGAEQGRFWEMRDALLSEAPLRDPRQLRRAAAAAGLNLRRFERDLAAEVGRSRVDEDTSDARAMHLLEAPAFFIDGMRYTGALDADSVNAAVREARDRVRDATIPARSGGARVGGRRAGLRGGGR</sequence>
<comment type="similarity">
    <text evidence="12">Belongs to the NhaA Na(+)/H(+) (TC 2.A.33) antiporter family.</text>
</comment>
<dbReference type="RefSeq" id="WP_120762372.1">
    <property type="nucleotide sequence ID" value="NZ_CP032630.1"/>
</dbReference>
<feature type="transmembrane region" description="Helical" evidence="12">
    <location>
        <begin position="213"/>
        <end position="240"/>
    </location>
</feature>
<dbReference type="OrthoDB" id="117402at2"/>
<feature type="region of interest" description="Disordered" evidence="13">
    <location>
        <begin position="607"/>
        <end position="626"/>
    </location>
</feature>
<dbReference type="AlphaFoldDB" id="A0A387B350"/>
<evidence type="ECO:0000313" key="16">
    <source>
        <dbReference type="Proteomes" id="UP000278886"/>
    </source>
</evidence>
<keyword evidence="6 12" id="KW-0812">Transmembrane</keyword>
<keyword evidence="16" id="KW-1185">Reference proteome</keyword>
<dbReference type="EMBL" id="CP032630">
    <property type="protein sequence ID" value="AYF98024.1"/>
    <property type="molecule type" value="Genomic_DNA"/>
</dbReference>
<dbReference type="Pfam" id="PF13462">
    <property type="entry name" value="Thioredoxin_4"/>
    <property type="match status" value="1"/>
</dbReference>
<comment type="subcellular location">
    <subcellularLocation>
        <location evidence="1">Cell inner membrane</location>
        <topology evidence="1">Multi-pass membrane protein</topology>
    </subcellularLocation>
    <subcellularLocation>
        <location evidence="12">Cell membrane</location>
        <topology evidence="12">Multi-pass membrane protein</topology>
    </subcellularLocation>
</comment>
<feature type="transmembrane region" description="Helical" evidence="12">
    <location>
        <begin position="99"/>
        <end position="119"/>
    </location>
</feature>
<keyword evidence="5 12" id="KW-1003">Cell membrane</keyword>
<feature type="transmembrane region" description="Helical" evidence="12">
    <location>
        <begin position="290"/>
        <end position="309"/>
    </location>
</feature>
<evidence type="ECO:0000256" key="13">
    <source>
        <dbReference type="SAM" id="MobiDB-lite"/>
    </source>
</evidence>
<comment type="catalytic activity">
    <reaction evidence="12">
        <text>Na(+)(in) + 2 H(+)(out) = Na(+)(out) + 2 H(+)(in)</text>
        <dbReference type="Rhea" id="RHEA:29251"/>
        <dbReference type="ChEBI" id="CHEBI:15378"/>
        <dbReference type="ChEBI" id="CHEBI:29101"/>
    </reaction>
</comment>
<feature type="transmembrane region" description="Helical" evidence="12">
    <location>
        <begin position="12"/>
        <end position="32"/>
    </location>
</feature>
<dbReference type="HAMAP" id="MF_01844">
    <property type="entry name" value="NhaA"/>
    <property type="match status" value="1"/>
</dbReference>
<feature type="compositionally biased region" description="Basic residues" evidence="13">
    <location>
        <begin position="615"/>
        <end position="626"/>
    </location>
</feature>
<feature type="transmembrane region" description="Helical" evidence="12">
    <location>
        <begin position="360"/>
        <end position="383"/>
    </location>
</feature>
<keyword evidence="4 12" id="KW-0050">Antiport</keyword>
<feature type="transmembrane region" description="Helical" evidence="12">
    <location>
        <begin position="182"/>
        <end position="201"/>
    </location>
</feature>
<dbReference type="Gene3D" id="3.40.30.10">
    <property type="entry name" value="Glutaredoxin"/>
    <property type="match status" value="1"/>
</dbReference>
<evidence type="ECO:0000256" key="3">
    <source>
        <dbReference type="ARBA" id="ARBA00022448"/>
    </source>
</evidence>
<dbReference type="Gene3D" id="1.20.1530.10">
    <property type="entry name" value="Na+/H+ antiporter like domain"/>
    <property type="match status" value="1"/>
</dbReference>
<dbReference type="GO" id="GO:0005886">
    <property type="term" value="C:plasma membrane"/>
    <property type="evidence" value="ECO:0007669"/>
    <property type="project" value="UniProtKB-SubCell"/>
</dbReference>
<evidence type="ECO:0000256" key="12">
    <source>
        <dbReference type="HAMAP-Rule" id="MF_01844"/>
    </source>
</evidence>
<dbReference type="KEGG" id="lyd:D7I47_06990"/>
<evidence type="ECO:0000256" key="2">
    <source>
        <dbReference type="ARBA" id="ARBA00007006"/>
    </source>
</evidence>
<evidence type="ECO:0000256" key="6">
    <source>
        <dbReference type="ARBA" id="ARBA00022692"/>
    </source>
</evidence>
<feature type="transmembrane region" description="Helical" evidence="12">
    <location>
        <begin position="156"/>
        <end position="176"/>
    </location>
</feature>
<dbReference type="PANTHER" id="PTHR30341">
    <property type="entry name" value="SODIUM ION/PROTON ANTIPORTER NHAA-RELATED"/>
    <property type="match status" value="1"/>
</dbReference>
<feature type="transmembrane region" description="Helical" evidence="12">
    <location>
        <begin position="125"/>
        <end position="144"/>
    </location>
</feature>
<name>A0A387B350_9MICO</name>
<keyword evidence="11 12" id="KW-0739">Sodium transport</keyword>
<evidence type="ECO:0000256" key="5">
    <source>
        <dbReference type="ARBA" id="ARBA00022475"/>
    </source>
</evidence>
<accession>A0A387B350</accession>
<dbReference type="GO" id="GO:0006885">
    <property type="term" value="P:regulation of pH"/>
    <property type="evidence" value="ECO:0007669"/>
    <property type="project" value="UniProtKB-UniRule"/>
</dbReference>
<dbReference type="GO" id="GO:0015385">
    <property type="term" value="F:sodium:proton antiporter activity"/>
    <property type="evidence" value="ECO:0007669"/>
    <property type="project" value="UniProtKB-UniRule"/>
</dbReference>
<feature type="domain" description="Thioredoxin-like fold" evidence="14">
    <location>
        <begin position="436"/>
        <end position="593"/>
    </location>
</feature>
<dbReference type="Proteomes" id="UP000278886">
    <property type="component" value="Chromosome"/>
</dbReference>
<dbReference type="PANTHER" id="PTHR30341:SF0">
    <property type="entry name" value="NA(+)_H(+) ANTIPORTER NHAA"/>
    <property type="match status" value="1"/>
</dbReference>
<feature type="transmembrane region" description="Helical" evidence="12">
    <location>
        <begin position="395"/>
        <end position="415"/>
    </location>
</feature>
<evidence type="ECO:0000256" key="8">
    <source>
        <dbReference type="ARBA" id="ARBA00023053"/>
    </source>
</evidence>
<keyword evidence="8 12" id="KW-0915">Sodium</keyword>
<dbReference type="Pfam" id="PF06965">
    <property type="entry name" value="Na_H_antiport_1"/>
    <property type="match status" value="1"/>
</dbReference>
<evidence type="ECO:0000256" key="1">
    <source>
        <dbReference type="ARBA" id="ARBA00004429"/>
    </source>
</evidence>
<comment type="similarity">
    <text evidence="2">In the N-terminal section; belongs to the NhaA Na(+)/H(+) (TC 2.A.33) antiporter family.</text>
</comment>
<dbReference type="InterPro" id="IPR004670">
    <property type="entry name" value="NhaA"/>
</dbReference>
<keyword evidence="9 12" id="KW-0406">Ion transport</keyword>
<protein>
    <recommendedName>
        <fullName evidence="12">Na(+)/H(+) antiporter NhaA</fullName>
    </recommendedName>
    <alternativeName>
        <fullName evidence="12">Sodium/proton antiporter NhaA</fullName>
    </alternativeName>
</protein>
<feature type="transmembrane region" description="Helical" evidence="12">
    <location>
        <begin position="321"/>
        <end position="345"/>
    </location>
</feature>
<evidence type="ECO:0000256" key="10">
    <source>
        <dbReference type="ARBA" id="ARBA00023136"/>
    </source>
</evidence>
<dbReference type="InterPro" id="IPR012336">
    <property type="entry name" value="Thioredoxin-like_fold"/>
</dbReference>
<gene>
    <name evidence="12 15" type="primary">nhaA</name>
    <name evidence="15" type="ORF">D7I47_06990</name>
</gene>